<evidence type="ECO:0000259" key="2">
    <source>
        <dbReference type="Pfam" id="PF22958"/>
    </source>
</evidence>
<keyword evidence="1" id="KW-0863">Zinc-finger</keyword>
<organism evidence="3 4">
    <name type="scientific">Cichlidogyrus casuarinus</name>
    <dbReference type="NCBI Taxonomy" id="1844966"/>
    <lineage>
        <taxon>Eukaryota</taxon>
        <taxon>Metazoa</taxon>
        <taxon>Spiralia</taxon>
        <taxon>Lophotrochozoa</taxon>
        <taxon>Platyhelminthes</taxon>
        <taxon>Monogenea</taxon>
        <taxon>Monopisthocotylea</taxon>
        <taxon>Dactylogyridea</taxon>
        <taxon>Ancyrocephalidae</taxon>
        <taxon>Cichlidogyrus</taxon>
    </lineage>
</organism>
<dbReference type="InterPro" id="IPR011989">
    <property type="entry name" value="ARM-like"/>
</dbReference>
<keyword evidence="4" id="KW-1185">Reference proteome</keyword>
<keyword evidence="1" id="KW-0862">Zinc</keyword>
<comment type="subunit">
    <text evidence="1">Component of the ribosome quality control complex (RQC).</text>
</comment>
<dbReference type="GO" id="GO:0008233">
    <property type="term" value="F:peptidase activity"/>
    <property type="evidence" value="ECO:0007669"/>
    <property type="project" value="UniProtKB-KW"/>
</dbReference>
<feature type="domain" description="E3 ubiquitin-protein ligase listerin N-terminal" evidence="2">
    <location>
        <begin position="37"/>
        <end position="271"/>
    </location>
</feature>
<comment type="catalytic activity">
    <reaction evidence="1">
        <text>S-ubiquitinyl-[E2 ubiquitin-conjugating enzyme]-L-cysteine + [acceptor protein]-L-lysine = [E2 ubiquitin-conjugating enzyme]-L-cysteine + N(6)-ubiquitinyl-[acceptor protein]-L-lysine.</text>
        <dbReference type="EC" id="2.3.2.27"/>
    </reaction>
</comment>
<dbReference type="GO" id="GO:0061630">
    <property type="term" value="F:ubiquitin protein ligase activity"/>
    <property type="evidence" value="ECO:0007669"/>
    <property type="project" value="UniProtKB-UniRule"/>
</dbReference>
<dbReference type="AlphaFoldDB" id="A0ABD2QEC9"/>
<evidence type="ECO:0000313" key="4">
    <source>
        <dbReference type="Proteomes" id="UP001626550"/>
    </source>
</evidence>
<comment type="caution">
    <text evidence="3">The sequence shown here is derived from an EMBL/GenBank/DDBJ whole genome shotgun (WGS) entry which is preliminary data.</text>
</comment>
<dbReference type="GO" id="GO:1990112">
    <property type="term" value="C:RQC complex"/>
    <property type="evidence" value="ECO:0007669"/>
    <property type="project" value="UniProtKB-UniRule"/>
</dbReference>
<comment type="similarity">
    <text evidence="1">Belongs to the LTN1 family.</text>
</comment>
<protein>
    <recommendedName>
        <fullName evidence="1">E3 ubiquitin-protein ligase listerin</fullName>
        <ecNumber evidence="1">2.3.2.27</ecNumber>
    </recommendedName>
    <alternativeName>
        <fullName evidence="1">RING-type E3 ubiquitin transferase listerin</fullName>
    </alternativeName>
</protein>
<dbReference type="GO" id="GO:1990116">
    <property type="term" value="P:ribosome-associated ubiquitin-dependent protein catabolic process"/>
    <property type="evidence" value="ECO:0007669"/>
    <property type="project" value="UniProtKB-UniRule"/>
</dbReference>
<dbReference type="EMBL" id="JBJKFK010000496">
    <property type="protein sequence ID" value="KAL3316686.1"/>
    <property type="molecule type" value="Genomic_DNA"/>
</dbReference>
<dbReference type="Pfam" id="PF22958">
    <property type="entry name" value="Ltn1_1st"/>
    <property type="match status" value="1"/>
</dbReference>
<dbReference type="Proteomes" id="UP001626550">
    <property type="component" value="Unassembled WGS sequence"/>
</dbReference>
<name>A0ABD2QEC9_9PLAT</name>
<dbReference type="InterPro" id="IPR039795">
    <property type="entry name" value="LTN1/Rkr1"/>
</dbReference>
<keyword evidence="3" id="KW-0378">Hydrolase</keyword>
<keyword evidence="1" id="KW-0479">Metal-binding</keyword>
<reference evidence="3 4" key="1">
    <citation type="submission" date="2024-11" db="EMBL/GenBank/DDBJ databases">
        <title>Adaptive evolution of stress response genes in parasites aligns with host niche diversity.</title>
        <authorList>
            <person name="Hahn C."/>
            <person name="Resl P."/>
        </authorList>
    </citation>
    <scope>NUCLEOTIDE SEQUENCE [LARGE SCALE GENOMIC DNA]</scope>
    <source>
        <strain evidence="3">EGGRZ-B1_66</strain>
        <tissue evidence="3">Body</tissue>
    </source>
</reference>
<evidence type="ECO:0000313" key="3">
    <source>
        <dbReference type="EMBL" id="KAL3316686.1"/>
    </source>
</evidence>
<dbReference type="PANTHER" id="PTHR12389:SF0">
    <property type="entry name" value="E3 UBIQUITIN-PROTEIN LIGASE LISTERIN"/>
    <property type="match status" value="1"/>
</dbReference>
<feature type="non-terminal residue" evidence="3">
    <location>
        <position position="504"/>
    </location>
</feature>
<dbReference type="PANTHER" id="PTHR12389">
    <property type="entry name" value="ZINC FINGER PROTEIN 294"/>
    <property type="match status" value="1"/>
</dbReference>
<dbReference type="Gene3D" id="1.25.10.10">
    <property type="entry name" value="Leucine-rich Repeat Variant"/>
    <property type="match status" value="1"/>
</dbReference>
<keyword evidence="1" id="KW-0833">Ubl conjugation pathway</keyword>
<keyword evidence="3" id="KW-0645">Protease</keyword>
<keyword evidence="1" id="KW-0808">Transferase</keyword>
<gene>
    <name evidence="3" type="primary">UFSP2_3</name>
    <name evidence="3" type="ORF">Ciccas_004653</name>
</gene>
<evidence type="ECO:0000256" key="1">
    <source>
        <dbReference type="RuleBase" id="RU367090"/>
    </source>
</evidence>
<comment type="pathway">
    <text evidence="1">Protein modification; protein ubiquitination.</text>
</comment>
<dbReference type="SUPFAM" id="SSF48371">
    <property type="entry name" value="ARM repeat"/>
    <property type="match status" value="1"/>
</dbReference>
<sequence>MRRKHLKSASLSSTHFSDCAEYGFVPIDLDPEAAKIDPILRAILKRFDKKDTVTKQKALNELIQCVEVDSPSSQTDEAVLSALPYWPRIFSRMLDDEDKRVRELAIKAMSSMAERLSKKLAPQIKQILPDWVLATTDSHYPVASLARESLQKTFPAAKSGEAFRFCSKELLDLLDKKVEIYKRFSSRLTEKSKQEDRDSALNLLSFIIKYLNAIFDQLLQLSPEHVDHARIVKYLGHKSPIWKLIKSTSPAPEFYSQACLLAQNFCAANPLPQDQQVVCLIAGIFVESLGVSAENAKSPKSAHLCLNSKEHWKTALAIFETFDLKMIFPDASTLGDSLITKLDQALLTGCSNLETIFEYFPKVLERLPIERLTVTRFFNDDETKSTEYLNKLERLLTSAVPSCLQTNLEISWEMSSSPLSPSVPSEKVSVLNQSSVSVSFGDEHGLILGSLQCAHVIFRLYRDEPSPYLDSLATKLCSDLVSPLFSCAFSSSIEKKPFIAHPNL</sequence>
<dbReference type="InterPro" id="IPR016024">
    <property type="entry name" value="ARM-type_fold"/>
</dbReference>
<dbReference type="EC" id="2.3.2.27" evidence="1"/>
<dbReference type="GO" id="GO:0005829">
    <property type="term" value="C:cytosol"/>
    <property type="evidence" value="ECO:0007669"/>
    <property type="project" value="UniProtKB-UniRule"/>
</dbReference>
<accession>A0ABD2QEC9</accession>
<dbReference type="GO" id="GO:0072344">
    <property type="term" value="P:rescue of stalled ribosome"/>
    <property type="evidence" value="ECO:0007669"/>
    <property type="project" value="UniProtKB-UniRule"/>
</dbReference>
<comment type="function">
    <text evidence="1">E3 ubiquitin-protein ligase. Component of the ribosome quality control complex (RQC), a ribosome-associated complex that mediates ubiquitination and extraction of incompletely synthesized nascent chains for proteasomal degradation.</text>
</comment>
<dbReference type="InterPro" id="IPR054476">
    <property type="entry name" value="Ltn1_N"/>
</dbReference>
<dbReference type="GO" id="GO:0008270">
    <property type="term" value="F:zinc ion binding"/>
    <property type="evidence" value="ECO:0007669"/>
    <property type="project" value="UniProtKB-KW"/>
</dbReference>
<proteinExistence type="inferred from homology"/>